<organism evidence="11 12">
    <name type="scientific">Alloyangia pacifica</name>
    <dbReference type="NCBI Taxonomy" id="311180"/>
    <lineage>
        <taxon>Bacteria</taxon>
        <taxon>Pseudomonadati</taxon>
        <taxon>Pseudomonadota</taxon>
        <taxon>Alphaproteobacteria</taxon>
        <taxon>Rhodobacterales</taxon>
        <taxon>Roseobacteraceae</taxon>
        <taxon>Alloyangia</taxon>
    </lineage>
</organism>
<dbReference type="Gene3D" id="4.10.320.10">
    <property type="entry name" value="E3-binding domain"/>
    <property type="match status" value="1"/>
</dbReference>
<keyword evidence="4 7" id="KW-0808">Transferase</keyword>
<dbReference type="AlphaFoldDB" id="A0A1I6VG47"/>
<dbReference type="InterPro" id="IPR036625">
    <property type="entry name" value="E3-bd_dom_sf"/>
</dbReference>
<dbReference type="GO" id="GO:0005737">
    <property type="term" value="C:cytoplasm"/>
    <property type="evidence" value="ECO:0007669"/>
    <property type="project" value="TreeGrafter"/>
</dbReference>
<evidence type="ECO:0000313" key="11">
    <source>
        <dbReference type="EMBL" id="SFT12698.1"/>
    </source>
</evidence>
<dbReference type="PANTHER" id="PTHR43178">
    <property type="entry name" value="DIHYDROLIPOAMIDE ACETYLTRANSFERASE COMPONENT OF PYRUVATE DEHYDROGENASE COMPLEX"/>
    <property type="match status" value="1"/>
</dbReference>
<evidence type="ECO:0000256" key="6">
    <source>
        <dbReference type="ARBA" id="ARBA00023315"/>
    </source>
</evidence>
<evidence type="ECO:0000256" key="5">
    <source>
        <dbReference type="ARBA" id="ARBA00022823"/>
    </source>
</evidence>
<dbReference type="InterPro" id="IPR001078">
    <property type="entry name" value="2-oxoacid_DH_actylTfrase"/>
</dbReference>
<dbReference type="SUPFAM" id="SSF47005">
    <property type="entry name" value="Peripheral subunit-binding domain of 2-oxo acid dehydrogenase complex"/>
    <property type="match status" value="1"/>
</dbReference>
<dbReference type="Gene3D" id="3.30.559.10">
    <property type="entry name" value="Chloramphenicol acetyltransferase-like domain"/>
    <property type="match status" value="1"/>
</dbReference>
<evidence type="ECO:0000256" key="3">
    <source>
        <dbReference type="ARBA" id="ARBA00011484"/>
    </source>
</evidence>
<keyword evidence="6 7" id="KW-0012">Acyltransferase</keyword>
<dbReference type="GO" id="GO:0031405">
    <property type="term" value="F:lipoic acid binding"/>
    <property type="evidence" value="ECO:0007669"/>
    <property type="project" value="TreeGrafter"/>
</dbReference>
<dbReference type="InterPro" id="IPR004167">
    <property type="entry name" value="PSBD"/>
</dbReference>
<dbReference type="Proteomes" id="UP000199392">
    <property type="component" value="Unassembled WGS sequence"/>
</dbReference>
<dbReference type="SUPFAM" id="SSF51230">
    <property type="entry name" value="Single hybrid motif"/>
    <property type="match status" value="1"/>
</dbReference>
<dbReference type="PROSITE" id="PS51826">
    <property type="entry name" value="PSBD"/>
    <property type="match status" value="1"/>
</dbReference>
<protein>
    <recommendedName>
        <fullName evidence="7">Dihydrolipoamide acetyltransferase component of pyruvate dehydrogenase complex</fullName>
        <ecNumber evidence="7">2.3.1.-</ecNumber>
    </recommendedName>
</protein>
<proteinExistence type="inferred from homology"/>
<dbReference type="SUPFAM" id="SSF52777">
    <property type="entry name" value="CoA-dependent acyltransferases"/>
    <property type="match status" value="1"/>
</dbReference>
<reference evidence="12" key="1">
    <citation type="submission" date="2016-10" db="EMBL/GenBank/DDBJ databases">
        <authorList>
            <person name="Varghese N."/>
            <person name="Submissions S."/>
        </authorList>
    </citation>
    <scope>NUCLEOTIDE SEQUENCE [LARGE SCALE GENOMIC DNA]</scope>
    <source>
        <strain evidence="12">DSM 26894</strain>
    </source>
</reference>
<evidence type="ECO:0000313" key="12">
    <source>
        <dbReference type="Proteomes" id="UP000199392"/>
    </source>
</evidence>
<dbReference type="EMBL" id="FOZW01000011">
    <property type="protein sequence ID" value="SFT12698.1"/>
    <property type="molecule type" value="Genomic_DNA"/>
</dbReference>
<dbReference type="RefSeq" id="WP_092428379.1">
    <property type="nucleotide sequence ID" value="NZ_FNCL01000011.1"/>
</dbReference>
<keyword evidence="12" id="KW-1185">Reference proteome</keyword>
<evidence type="ECO:0000259" key="10">
    <source>
        <dbReference type="PROSITE" id="PS51826"/>
    </source>
</evidence>
<evidence type="ECO:0000256" key="4">
    <source>
        <dbReference type="ARBA" id="ARBA00022679"/>
    </source>
</evidence>
<dbReference type="InterPro" id="IPR011053">
    <property type="entry name" value="Single_hybrid_motif"/>
</dbReference>
<sequence>MGLFTMPSLGSDMEAGTLAEWLVKPGDHVSRGDVVAVVETQKGAIEIECFEAGIVDELRAEVGAEVPVGAPLALILAPGEERPVESAPELPTPHRLASRPVSPPPPQGSGSIAASPAARVRARELGIELAGLSGSGPGGAILLADVAPPAPIVPPGPVAATPGPRATAQTEMRRAIAAAMTRAKREIPHFYLSATMDVQPARDWLDARNAGRPPDGRLLLGALFVRAVVLAAQKVPVMNGHYRDDAFHPASGVNVGVAVALRGGGLVAPALIAADRLDLAGTMAGMRDLVMRARAGRLRGSEMSEGTMTVSSLGETGAEAMAGVIFPPQVALVGIGAPQLRPWVVAGEIVPRQVVTVTVSADHRVSDGRQAARFLATFEQQIATPEGL</sequence>
<dbReference type="CDD" id="cd06849">
    <property type="entry name" value="lipoyl_domain"/>
    <property type="match status" value="1"/>
</dbReference>
<comment type="subunit">
    <text evidence="3">Forms a 24-polypeptide structural core with octahedral symmetry.</text>
</comment>
<evidence type="ECO:0000256" key="7">
    <source>
        <dbReference type="RuleBase" id="RU003423"/>
    </source>
</evidence>
<comment type="cofactor">
    <cofactor evidence="1 7">
        <name>(R)-lipoate</name>
        <dbReference type="ChEBI" id="CHEBI:83088"/>
    </cofactor>
</comment>
<dbReference type="InterPro" id="IPR003016">
    <property type="entry name" value="2-oxoA_DH_lipoyl-BS"/>
</dbReference>
<accession>A0A1I6VG47</accession>
<evidence type="ECO:0000259" key="9">
    <source>
        <dbReference type="PROSITE" id="PS50968"/>
    </source>
</evidence>
<dbReference type="Pfam" id="PF00198">
    <property type="entry name" value="2-oxoacid_dh"/>
    <property type="match status" value="1"/>
</dbReference>
<evidence type="ECO:0000256" key="8">
    <source>
        <dbReference type="SAM" id="MobiDB-lite"/>
    </source>
</evidence>
<dbReference type="InterPro" id="IPR050743">
    <property type="entry name" value="2-oxoacid_DH_E2_comp"/>
</dbReference>
<dbReference type="Pfam" id="PF00364">
    <property type="entry name" value="Biotin_lipoyl"/>
    <property type="match status" value="1"/>
</dbReference>
<dbReference type="EC" id="2.3.1.-" evidence="7"/>
<keyword evidence="11" id="KW-0670">Pyruvate</keyword>
<keyword evidence="5 7" id="KW-0450">Lipoyl</keyword>
<dbReference type="OrthoDB" id="9805770at2"/>
<evidence type="ECO:0000256" key="2">
    <source>
        <dbReference type="ARBA" id="ARBA00007317"/>
    </source>
</evidence>
<feature type="domain" description="Peripheral subunit-binding (PSBD)" evidence="10">
    <location>
        <begin position="113"/>
        <end position="150"/>
    </location>
</feature>
<dbReference type="PROSITE" id="PS50968">
    <property type="entry name" value="BIOTINYL_LIPOYL"/>
    <property type="match status" value="1"/>
</dbReference>
<dbReference type="InterPro" id="IPR000089">
    <property type="entry name" value="Biotin_lipoyl"/>
</dbReference>
<dbReference type="PROSITE" id="PS00189">
    <property type="entry name" value="LIPOYL"/>
    <property type="match status" value="1"/>
</dbReference>
<dbReference type="STRING" id="311180.SAMN04488050_11141"/>
<dbReference type="InterPro" id="IPR023213">
    <property type="entry name" value="CAT-like_dom_sf"/>
</dbReference>
<name>A0A1I6VG47_9RHOB</name>
<comment type="similarity">
    <text evidence="2 7">Belongs to the 2-oxoacid dehydrogenase family.</text>
</comment>
<dbReference type="Gene3D" id="2.40.50.100">
    <property type="match status" value="1"/>
</dbReference>
<feature type="domain" description="Lipoyl-binding" evidence="9">
    <location>
        <begin position="1"/>
        <end position="76"/>
    </location>
</feature>
<dbReference type="GO" id="GO:0016407">
    <property type="term" value="F:acetyltransferase activity"/>
    <property type="evidence" value="ECO:0007669"/>
    <property type="project" value="TreeGrafter"/>
</dbReference>
<feature type="region of interest" description="Disordered" evidence="8">
    <location>
        <begin position="83"/>
        <end position="116"/>
    </location>
</feature>
<gene>
    <name evidence="11" type="ORF">SAMN04488050_11141</name>
</gene>
<evidence type="ECO:0000256" key="1">
    <source>
        <dbReference type="ARBA" id="ARBA00001938"/>
    </source>
</evidence>
<dbReference type="Pfam" id="PF02817">
    <property type="entry name" value="E3_binding"/>
    <property type="match status" value="1"/>
</dbReference>
<dbReference type="PANTHER" id="PTHR43178:SF5">
    <property type="entry name" value="LIPOAMIDE ACYLTRANSFERASE COMPONENT OF BRANCHED-CHAIN ALPHA-KETO ACID DEHYDROGENASE COMPLEX, MITOCHONDRIAL"/>
    <property type="match status" value="1"/>
</dbReference>